<proteinExistence type="predicted"/>
<evidence type="ECO:0000313" key="7">
    <source>
        <dbReference type="Proteomes" id="UP001443563"/>
    </source>
</evidence>
<dbReference type="PIRSF" id="PIRSF017259">
    <property type="entry name" value="tRNA_mtfrase_TRM11"/>
    <property type="match status" value="1"/>
</dbReference>
<protein>
    <submittedName>
        <fullName evidence="6">RNA methylase family UPF0020</fullName>
    </submittedName>
</protein>
<dbReference type="Gene3D" id="3.40.50.150">
    <property type="entry name" value="Vaccinia Virus protein VP39"/>
    <property type="match status" value="1"/>
</dbReference>
<name>A0AAW3CAZ5_9TRYP</name>
<evidence type="ECO:0000256" key="3">
    <source>
        <dbReference type="SAM" id="MobiDB-lite"/>
    </source>
</evidence>
<keyword evidence="7" id="KW-1185">Reference proteome</keyword>
<dbReference type="PANTHER" id="PTHR13370:SF3">
    <property type="entry name" value="TRNA (GUANINE(10)-N2)-METHYLTRANSFERASE HOMOLOG"/>
    <property type="match status" value="1"/>
</dbReference>
<feature type="region of interest" description="Disordered" evidence="3">
    <location>
        <begin position="535"/>
        <end position="598"/>
    </location>
</feature>
<evidence type="ECO:0000313" key="8">
    <source>
        <dbReference type="Proteomes" id="UP001500493"/>
    </source>
</evidence>
<dbReference type="PRINTS" id="PR00507">
    <property type="entry name" value="N12N6MTFRASE"/>
</dbReference>
<keyword evidence="1 6" id="KW-0489">Methyltransferase</keyword>
<feature type="region of interest" description="Disordered" evidence="3">
    <location>
        <begin position="604"/>
        <end position="623"/>
    </location>
</feature>
<dbReference type="GO" id="GO:0005737">
    <property type="term" value="C:cytoplasm"/>
    <property type="evidence" value="ECO:0007669"/>
    <property type="project" value="TreeGrafter"/>
</dbReference>
<dbReference type="InterPro" id="IPR029063">
    <property type="entry name" value="SAM-dependent_MTases_sf"/>
</dbReference>
<dbReference type="EMBL" id="JBAMZM010000006">
    <property type="protein sequence ID" value="KAL0512573.1"/>
    <property type="molecule type" value="Genomic_DNA"/>
</dbReference>
<dbReference type="SUPFAM" id="SSF53335">
    <property type="entry name" value="S-adenosyl-L-methionine-dependent methyltransferases"/>
    <property type="match status" value="1"/>
</dbReference>
<dbReference type="Proteomes" id="UP001500493">
    <property type="component" value="Unassembled WGS sequence"/>
</dbReference>
<sequence>MSLCVRESARCGIEMMKKYVAVFASSASLTDFRLPEFQFVAATLHIPITLLNDKISWVSGGADTFWFSVFESPASRSELRALAERCALLRGIYTLFETTPTLEDLYACLEKRHGSAPGSVGPSLASSPTTDAAAFVGEDEMTHLTSSTYSYQVETIGKKYSADAKRAVVEAVLQRVPRAGEVEWRQPERAYYIFLQHAVENALPGAKGWISNGPLLRVFHCCLCVESSRSALLATYDLRKRPYIGTTSMPPEESLVMVNMSGVCRSHYVYDPFCGTGSLLIAAAHYGARTFGSDADGRAMRAGTEKGKTSPQIQQQRRLALAAYQEEQLCVLTEEERVWPSMITNFKVYHLPLPDRARMNFSSWPKTWHTCALRLGSGGIFDSIITDPPYGLREPRKKVETTAPMEADRNNPTKQQVVTFSAYPINEVVLDLVLFAATHLVIGGHLTFWHPTTDHYTDDELPSHPSLRVVCNIAQRVSLKMVRRLIVLRKVAPVPTPPPSRESCAAKKSPDDLRVLMDATELPDNEDYMHYRAKRERKRQAAHEYKAAAESSSSSSSSPNPTTSEHVDTDRGKGNRRGRKRGQLDGQDKIVANRQRNIELREAKQAASHLANAAHKTVDHSRA</sequence>
<reference evidence="6 7" key="1">
    <citation type="submission" date="2024-02" db="EMBL/GenBank/DDBJ databases">
        <title>FIRST GENOME SEQUENCES OF Leishmania (Viannia) shawi, Leishmania (Viannia) lindenbergi AND Leishmania (Viannia) utingensis.</title>
        <authorList>
            <person name="Resadore F."/>
            <person name="Custodio M.G.F."/>
            <person name="Boite M.C."/>
            <person name="Cupolillo E."/>
            <person name="Ferreira G.E.M."/>
        </authorList>
    </citation>
    <scope>NUCLEOTIDE SEQUENCE</scope>
    <source>
        <strain evidence="5 7">MCEB/BR/1984/M8408</strain>
        <strain evidence="6">MHOM/BR/2013/18 LTA MLF</strain>
    </source>
</reference>
<dbReference type="PANTHER" id="PTHR13370">
    <property type="entry name" value="RNA METHYLASE-RELATED"/>
    <property type="match status" value="1"/>
</dbReference>
<dbReference type="Pfam" id="PF01170">
    <property type="entry name" value="UPF0020"/>
    <property type="match status" value="1"/>
</dbReference>
<evidence type="ECO:0000313" key="6">
    <source>
        <dbReference type="EMBL" id="KAL0530690.1"/>
    </source>
</evidence>
<evidence type="ECO:0000259" key="4">
    <source>
        <dbReference type="Pfam" id="PF01170"/>
    </source>
</evidence>
<gene>
    <name evidence="5" type="ORF">Q4I29_001010</name>
    <name evidence="6" type="ORF">Q4I32_001059</name>
</gene>
<dbReference type="GO" id="GO:0008168">
    <property type="term" value="F:methyltransferase activity"/>
    <property type="evidence" value="ECO:0007669"/>
    <property type="project" value="UniProtKB-KW"/>
</dbReference>
<dbReference type="GO" id="GO:0032259">
    <property type="term" value="P:methylation"/>
    <property type="evidence" value="ECO:0007669"/>
    <property type="project" value="UniProtKB-KW"/>
</dbReference>
<feature type="domain" description="Ribosomal RNA large subunit methyltransferase K/L-like methyltransferase" evidence="4">
    <location>
        <begin position="240"/>
        <end position="396"/>
    </location>
</feature>
<keyword evidence="2" id="KW-0808">Transferase</keyword>
<dbReference type="AlphaFoldDB" id="A0AAW3CAZ5"/>
<feature type="region of interest" description="Disordered" evidence="3">
    <location>
        <begin position="493"/>
        <end position="512"/>
    </location>
</feature>
<dbReference type="GO" id="GO:0043527">
    <property type="term" value="C:tRNA methyltransferase complex"/>
    <property type="evidence" value="ECO:0007669"/>
    <property type="project" value="UniProtKB-ARBA"/>
</dbReference>
<comment type="caution">
    <text evidence="6">The sequence shown here is derived from an EMBL/GenBank/DDBJ whole genome shotgun (WGS) entry which is preliminary data.</text>
</comment>
<evidence type="ECO:0000256" key="1">
    <source>
        <dbReference type="ARBA" id="ARBA00022603"/>
    </source>
</evidence>
<dbReference type="InterPro" id="IPR002052">
    <property type="entry name" value="DNA_methylase_N6_adenine_CS"/>
</dbReference>
<dbReference type="EMBL" id="JBAMZJ010000006">
    <property type="protein sequence ID" value="KAL0530690.1"/>
    <property type="molecule type" value="Genomic_DNA"/>
</dbReference>
<dbReference type="Proteomes" id="UP001443563">
    <property type="component" value="Unassembled WGS sequence"/>
</dbReference>
<organism evidence="6 8">
    <name type="scientific">Leishmania shawi</name>
    <dbReference type="NCBI Taxonomy" id="5680"/>
    <lineage>
        <taxon>Eukaryota</taxon>
        <taxon>Discoba</taxon>
        <taxon>Euglenozoa</taxon>
        <taxon>Kinetoplastea</taxon>
        <taxon>Metakinetoplastina</taxon>
        <taxon>Trypanosomatida</taxon>
        <taxon>Trypanosomatidae</taxon>
        <taxon>Leishmaniinae</taxon>
        <taxon>Leishmania</taxon>
        <taxon>Leishmania guyanensis species complex</taxon>
    </lineage>
</organism>
<evidence type="ECO:0000256" key="2">
    <source>
        <dbReference type="ARBA" id="ARBA00022679"/>
    </source>
</evidence>
<dbReference type="GO" id="GO:0003676">
    <property type="term" value="F:nucleic acid binding"/>
    <property type="evidence" value="ECO:0007669"/>
    <property type="project" value="InterPro"/>
</dbReference>
<evidence type="ECO:0000313" key="5">
    <source>
        <dbReference type="EMBL" id="KAL0512573.1"/>
    </source>
</evidence>
<accession>A0AAW3CAZ5</accession>
<dbReference type="PROSITE" id="PS00092">
    <property type="entry name" value="N6_MTASE"/>
    <property type="match status" value="1"/>
</dbReference>
<dbReference type="InterPro" id="IPR000241">
    <property type="entry name" value="RlmKL-like_Mtase"/>
</dbReference>